<name>A0ABR7MM91_9BACT</name>
<feature type="domain" description="Sialate O-acetylesterase" evidence="3">
    <location>
        <begin position="428"/>
        <end position="535"/>
    </location>
</feature>
<dbReference type="EMBL" id="JACSCY010000012">
    <property type="protein sequence ID" value="MBC6612199.1"/>
    <property type="molecule type" value="Genomic_DNA"/>
</dbReference>
<feature type="signal peptide" evidence="2">
    <location>
        <begin position="1"/>
        <end position="21"/>
    </location>
</feature>
<accession>A0ABR7MM91</accession>
<dbReference type="Gene3D" id="2.60.120.260">
    <property type="entry name" value="Galactose-binding domain-like"/>
    <property type="match status" value="1"/>
</dbReference>
<dbReference type="InterPro" id="IPR013783">
    <property type="entry name" value="Ig-like_fold"/>
</dbReference>
<protein>
    <submittedName>
        <fullName evidence="4">Sialate O-acetylesterase</fullName>
    </submittedName>
</protein>
<comment type="caution">
    <text evidence="4">The sequence shown here is derived from an EMBL/GenBank/DDBJ whole genome shotgun (WGS) entry which is preliminary data.</text>
</comment>
<dbReference type="SUPFAM" id="SSF52266">
    <property type="entry name" value="SGNH hydrolase"/>
    <property type="match status" value="1"/>
</dbReference>
<dbReference type="SUPFAM" id="SSF49785">
    <property type="entry name" value="Galactose-binding domain-like"/>
    <property type="match status" value="1"/>
</dbReference>
<dbReference type="PANTHER" id="PTHR22901">
    <property type="entry name" value="SIALATE O-ACETYLESTERASE"/>
    <property type="match status" value="1"/>
</dbReference>
<reference evidence="4 5" key="1">
    <citation type="submission" date="2020-08" db="EMBL/GenBank/DDBJ databases">
        <title>Hymenobacter sp.</title>
        <authorList>
            <person name="Kim M.K."/>
        </authorList>
    </citation>
    <scope>NUCLEOTIDE SEQUENCE [LARGE SCALE GENOMIC DNA]</scope>
    <source>
        <strain evidence="4 5">BT507</strain>
    </source>
</reference>
<evidence type="ECO:0000313" key="5">
    <source>
        <dbReference type="Proteomes" id="UP000622017"/>
    </source>
</evidence>
<dbReference type="PANTHER" id="PTHR22901:SF0">
    <property type="entry name" value="SIALATE O-ACETYLESTERASE"/>
    <property type="match status" value="1"/>
</dbReference>
<proteinExistence type="predicted"/>
<evidence type="ECO:0000256" key="1">
    <source>
        <dbReference type="ARBA" id="ARBA00022801"/>
    </source>
</evidence>
<dbReference type="Pfam" id="PF03629">
    <property type="entry name" value="SASA"/>
    <property type="match status" value="1"/>
</dbReference>
<keyword evidence="2" id="KW-0732">Signal</keyword>
<dbReference type="Proteomes" id="UP000622017">
    <property type="component" value="Unassembled WGS sequence"/>
</dbReference>
<dbReference type="Gene3D" id="3.40.50.1110">
    <property type="entry name" value="SGNH hydrolase"/>
    <property type="match status" value="1"/>
</dbReference>
<dbReference type="InterPro" id="IPR005181">
    <property type="entry name" value="SASA"/>
</dbReference>
<organism evidence="4 5">
    <name type="scientific">Hymenobacter citatus</name>
    <dbReference type="NCBI Taxonomy" id="2763506"/>
    <lineage>
        <taxon>Bacteria</taxon>
        <taxon>Pseudomonadati</taxon>
        <taxon>Bacteroidota</taxon>
        <taxon>Cytophagia</taxon>
        <taxon>Cytophagales</taxon>
        <taxon>Hymenobacteraceae</taxon>
        <taxon>Hymenobacter</taxon>
    </lineage>
</organism>
<sequence length="649" mass="70463">MRLFLLPILTAATLAATATQAAVRLPKLVGDHMVLQRDKPLPLWGWADAGETVTVTFKGKTYKATPTGAEGKWTVQLPATPAGGPYELVVKGQNTITVHDVLVGDVWLASGQSNMEWPLRDANNSAQEIAAANFPTIRLLDVPNVVASAPKTDFGGNGWRPCTPKTAADFSAVAYFFGRDLQQQYHVPIGLISSEWGGTPAEAWTSVEALGTLPDFKSKVAAASNGDLEQRQQAYAAQLAQWQRTPAAHDQGRAAGHAPWSATDVATTDWPTMPLPGAWEQHADMAGLDGAVWFRKEVDLTAAEAGKPLTLHLSMVDDADSTWFNGALVGTTNGYATPRAYAVPAALVKAGRNTIAVRVLDFGQGGGIWGKPEDLHLTTATRTLPLAGDWRYHVGVDNRLAPPNPFPGGAQNEPTALYNGMIAPLIPYTIKGVIWYQGESNTSRAAQYQTLFPTMIRDWRTRWNEGDFPFLFVQLANFQPDQDQPADYEWAELREAQRQTLDLPSTGMAVAIDIGDPNNIHPRNKQEVGRRLALAARHVAYGDKNVVYSGPTLEKMETKGNTVRLTFANLGGGLVLKDTNGPYLKGFALAGTDHKFHWAQGRLEGNTLVLTSKEVPQPQAVRYDWSNSPYPNLYNKAGLPASPFQAGKN</sequence>
<keyword evidence="1" id="KW-0378">Hydrolase</keyword>
<evidence type="ECO:0000313" key="4">
    <source>
        <dbReference type="EMBL" id="MBC6612199.1"/>
    </source>
</evidence>
<dbReference type="Gene3D" id="2.60.40.10">
    <property type="entry name" value="Immunoglobulins"/>
    <property type="match status" value="1"/>
</dbReference>
<keyword evidence="5" id="KW-1185">Reference proteome</keyword>
<gene>
    <name evidence="4" type="ORF">H8B15_14820</name>
</gene>
<dbReference type="InterPro" id="IPR008979">
    <property type="entry name" value="Galactose-bd-like_sf"/>
</dbReference>
<dbReference type="RefSeq" id="WP_187320454.1">
    <property type="nucleotide sequence ID" value="NZ_JACSCY010000012.1"/>
</dbReference>
<evidence type="ECO:0000256" key="2">
    <source>
        <dbReference type="SAM" id="SignalP"/>
    </source>
</evidence>
<dbReference type="InterPro" id="IPR039329">
    <property type="entry name" value="SIAE"/>
</dbReference>
<feature type="chain" id="PRO_5047524078" evidence="2">
    <location>
        <begin position="22"/>
        <end position="649"/>
    </location>
</feature>
<evidence type="ECO:0000259" key="3">
    <source>
        <dbReference type="Pfam" id="PF03629"/>
    </source>
</evidence>
<dbReference type="InterPro" id="IPR036514">
    <property type="entry name" value="SGNH_hydro_sf"/>
</dbReference>